<protein>
    <submittedName>
        <fullName evidence="4">Fic family protein</fullName>
    </submittedName>
</protein>
<evidence type="ECO:0000256" key="2">
    <source>
        <dbReference type="PIRSR" id="PIRSR640198-2"/>
    </source>
</evidence>
<dbReference type="InterPro" id="IPR025230">
    <property type="entry name" value="DUF4172"/>
</dbReference>
<dbReference type="PROSITE" id="PS51459">
    <property type="entry name" value="FIDO"/>
    <property type="match status" value="1"/>
</dbReference>
<dbReference type="Pfam" id="PF02661">
    <property type="entry name" value="Fic"/>
    <property type="match status" value="1"/>
</dbReference>
<dbReference type="SUPFAM" id="SSF140931">
    <property type="entry name" value="Fic-like"/>
    <property type="match status" value="1"/>
</dbReference>
<name>A0A848FGN7_9BURK</name>
<dbReference type="EMBL" id="JABBFW010000032">
    <property type="protein sequence ID" value="NML18422.1"/>
    <property type="molecule type" value="Genomic_DNA"/>
</dbReference>
<comment type="caution">
    <text evidence="4">The sequence shown here is derived from an EMBL/GenBank/DDBJ whole genome shotgun (WGS) entry which is preliminary data.</text>
</comment>
<feature type="domain" description="Fido" evidence="3">
    <location>
        <begin position="98"/>
        <end position="255"/>
    </location>
</feature>
<proteinExistence type="predicted"/>
<organism evidence="4 5">
    <name type="scientific">Azohydromonas caseinilytica</name>
    <dbReference type="NCBI Taxonomy" id="2728836"/>
    <lineage>
        <taxon>Bacteria</taxon>
        <taxon>Pseudomonadati</taxon>
        <taxon>Pseudomonadota</taxon>
        <taxon>Betaproteobacteria</taxon>
        <taxon>Burkholderiales</taxon>
        <taxon>Sphaerotilaceae</taxon>
        <taxon>Azohydromonas</taxon>
    </lineage>
</organism>
<feature type="binding site" evidence="2">
    <location>
        <begin position="194"/>
        <end position="201"/>
    </location>
    <ligand>
        <name>ATP</name>
        <dbReference type="ChEBI" id="CHEBI:30616"/>
    </ligand>
</feature>
<dbReference type="InterPro" id="IPR003812">
    <property type="entry name" value="Fido"/>
</dbReference>
<feature type="active site" evidence="1">
    <location>
        <position position="190"/>
    </location>
</feature>
<evidence type="ECO:0000256" key="1">
    <source>
        <dbReference type="PIRSR" id="PIRSR640198-1"/>
    </source>
</evidence>
<dbReference type="Proteomes" id="UP000574067">
    <property type="component" value="Unassembled WGS sequence"/>
</dbReference>
<dbReference type="Gene3D" id="1.10.10.10">
    <property type="entry name" value="Winged helix-like DNA-binding domain superfamily/Winged helix DNA-binding domain"/>
    <property type="match status" value="1"/>
</dbReference>
<dbReference type="PANTHER" id="PTHR13504">
    <property type="entry name" value="FIDO DOMAIN-CONTAINING PROTEIN DDB_G0283145"/>
    <property type="match status" value="1"/>
</dbReference>
<keyword evidence="2" id="KW-0067">ATP-binding</keyword>
<dbReference type="InterPro" id="IPR040198">
    <property type="entry name" value="Fido_containing"/>
</dbReference>
<evidence type="ECO:0000313" key="4">
    <source>
        <dbReference type="EMBL" id="NML18422.1"/>
    </source>
</evidence>
<dbReference type="AlphaFoldDB" id="A0A848FGN7"/>
<dbReference type="GO" id="GO:0005524">
    <property type="term" value="F:ATP binding"/>
    <property type="evidence" value="ECO:0007669"/>
    <property type="project" value="UniProtKB-KW"/>
</dbReference>
<gene>
    <name evidence="4" type="ORF">HHL10_25975</name>
</gene>
<dbReference type="PANTHER" id="PTHR13504:SF33">
    <property type="entry name" value="FIC FAMILY PROTEIN"/>
    <property type="match status" value="1"/>
</dbReference>
<reference evidence="4 5" key="1">
    <citation type="submission" date="2020-04" db="EMBL/GenBank/DDBJ databases">
        <title>Azohydromonas sp. isolated from soil.</title>
        <authorList>
            <person name="Dahal R.H."/>
        </authorList>
    </citation>
    <scope>NUCLEOTIDE SEQUENCE [LARGE SCALE GENOMIC DNA]</scope>
    <source>
        <strain evidence="4 5">G-1-1-14</strain>
    </source>
</reference>
<sequence>MGRVVGALSAARRAQGRVEGMMAALHADQALELAAEAWSCEAVSTAAIEGESLDLAAVRSSVARRLGAAHQDGPDAPRHVEGLLDVMQDAVLERGAPVTHERLHAWQAALFPGGFSSGRKIRIGAYRQHAEPMQIVSGAMGLQAKVHYEAPPSARVHGDMDQLLAWFNSEAEPDAFVKAALVHLWFETIHPFEDGNGRVGRVLVDLVLARDMGRPVLMLRPSQRLQQQRKAYYQQLEQAQRGGTDVTEWVLWFIEQMRAACDAAAQVINETLAKALFWFTHRDKKLNERQRKVINRVLMDGPDSFKGGLDVATYLKITKEARAAKSADVARVTASRDLSELKGLGLLVQTGAGRATRYHVNLPGWGPDQAD</sequence>
<dbReference type="InterPro" id="IPR036597">
    <property type="entry name" value="Fido-like_dom_sf"/>
</dbReference>
<keyword evidence="2" id="KW-0547">Nucleotide-binding</keyword>
<keyword evidence="5" id="KW-1185">Reference proteome</keyword>
<dbReference type="Gene3D" id="1.10.3290.10">
    <property type="entry name" value="Fido-like domain"/>
    <property type="match status" value="1"/>
</dbReference>
<accession>A0A848FGN7</accession>
<dbReference type="Pfam" id="PF13776">
    <property type="entry name" value="DUF4172"/>
    <property type="match status" value="1"/>
</dbReference>
<evidence type="ECO:0000313" key="5">
    <source>
        <dbReference type="Proteomes" id="UP000574067"/>
    </source>
</evidence>
<evidence type="ECO:0000259" key="3">
    <source>
        <dbReference type="PROSITE" id="PS51459"/>
    </source>
</evidence>
<feature type="binding site" evidence="2">
    <location>
        <begin position="232"/>
        <end position="233"/>
    </location>
    <ligand>
        <name>ATP</name>
        <dbReference type="ChEBI" id="CHEBI:30616"/>
    </ligand>
</feature>
<dbReference type="InterPro" id="IPR036388">
    <property type="entry name" value="WH-like_DNA-bd_sf"/>
</dbReference>